<name>A0A9P6JWW1_9AGAR</name>
<feature type="region of interest" description="Disordered" evidence="1">
    <location>
        <begin position="176"/>
        <end position="196"/>
    </location>
</feature>
<dbReference type="OrthoDB" id="205403at2759"/>
<proteinExistence type="predicted"/>
<accession>A0A9P6JWW1</accession>
<evidence type="ECO:0000313" key="3">
    <source>
        <dbReference type="Proteomes" id="UP000807306"/>
    </source>
</evidence>
<evidence type="ECO:0000256" key="1">
    <source>
        <dbReference type="SAM" id="MobiDB-lite"/>
    </source>
</evidence>
<feature type="region of interest" description="Disordered" evidence="1">
    <location>
        <begin position="313"/>
        <end position="442"/>
    </location>
</feature>
<dbReference type="PANTHER" id="PTHR42107:SF1">
    <property type="entry name" value="WHIM1 DOMAIN-CONTAINING PROTEIN"/>
    <property type="match status" value="1"/>
</dbReference>
<dbReference type="PANTHER" id="PTHR42107">
    <property type="entry name" value="YALI0D24453P"/>
    <property type="match status" value="1"/>
</dbReference>
<sequence length="536" mass="60063">MAALLAYPKQDKRSHICPPSNATHPSGRWEALFVYSFICKFTNLRHKIEGLESPMECVKECLLEEALMSKEPNNILSQLLASFIVNLKPQTRNLSTDQISTTVASVLSEYFKTPEHTVFYDEELKKNVDPFEQLEGGFWGTDWDFKLKILRQLVELQLTHGPDIKATIDRAWGIQHNKHKKNQAPLPPLDPDDPKSRESLAFIPLGQDSSRKRFWAADDSPRLYTSTNPWKITASFQTLATTRDEYTAVIEQLKSTAPPDLKKGQKRSKTDAAHLALIAALEDRLESIDAETARVQKIRKRIEQKRRMFAQAEIRETRTRTRARTQKPDYVYNHDFSEDEGGDDYKFQDEEDPDEEYEQDPLQEGNGSRRGRNTAAKGTRRSTRNTNGKREGSSDSGLWRGERRSSRLAGPDISVDEEPARKRARTEDSQTSAQSNDAPINDVGVVNGVKVKVTGAAALKPTEVAMEQVAGKKKSKFWVYAVEPASEPERPPSPESTDGDVEMGDVSVKGRNTSPPTTNGLSSSMEGISPSVVSVS</sequence>
<evidence type="ECO:0000313" key="2">
    <source>
        <dbReference type="EMBL" id="KAF9535654.1"/>
    </source>
</evidence>
<gene>
    <name evidence="2" type="ORF">CPB83DRAFT_802160</name>
</gene>
<organism evidence="2 3">
    <name type="scientific">Crepidotus variabilis</name>
    <dbReference type="NCBI Taxonomy" id="179855"/>
    <lineage>
        <taxon>Eukaryota</taxon>
        <taxon>Fungi</taxon>
        <taxon>Dikarya</taxon>
        <taxon>Basidiomycota</taxon>
        <taxon>Agaricomycotina</taxon>
        <taxon>Agaricomycetes</taxon>
        <taxon>Agaricomycetidae</taxon>
        <taxon>Agaricales</taxon>
        <taxon>Agaricineae</taxon>
        <taxon>Crepidotaceae</taxon>
        <taxon>Crepidotus</taxon>
    </lineage>
</organism>
<feature type="compositionally biased region" description="Acidic residues" evidence="1">
    <location>
        <begin position="349"/>
        <end position="361"/>
    </location>
</feature>
<feature type="compositionally biased region" description="Polar residues" evidence="1">
    <location>
        <begin position="510"/>
        <end position="536"/>
    </location>
</feature>
<reference evidence="2" key="1">
    <citation type="submission" date="2020-11" db="EMBL/GenBank/DDBJ databases">
        <authorList>
            <consortium name="DOE Joint Genome Institute"/>
            <person name="Ahrendt S."/>
            <person name="Riley R."/>
            <person name="Andreopoulos W."/>
            <person name="Labutti K."/>
            <person name="Pangilinan J."/>
            <person name="Ruiz-Duenas F.J."/>
            <person name="Barrasa J.M."/>
            <person name="Sanchez-Garcia M."/>
            <person name="Camarero S."/>
            <person name="Miyauchi S."/>
            <person name="Serrano A."/>
            <person name="Linde D."/>
            <person name="Babiker R."/>
            <person name="Drula E."/>
            <person name="Ayuso-Fernandez I."/>
            <person name="Pacheco R."/>
            <person name="Padilla G."/>
            <person name="Ferreira P."/>
            <person name="Barriuso J."/>
            <person name="Kellner H."/>
            <person name="Castanera R."/>
            <person name="Alfaro M."/>
            <person name="Ramirez L."/>
            <person name="Pisabarro A.G."/>
            <person name="Kuo A."/>
            <person name="Tritt A."/>
            <person name="Lipzen A."/>
            <person name="He G."/>
            <person name="Yan M."/>
            <person name="Ng V."/>
            <person name="Cullen D."/>
            <person name="Martin F."/>
            <person name="Rosso M.-N."/>
            <person name="Henrissat B."/>
            <person name="Hibbett D."/>
            <person name="Martinez A.T."/>
            <person name="Grigoriev I.V."/>
        </authorList>
    </citation>
    <scope>NUCLEOTIDE SEQUENCE</scope>
    <source>
        <strain evidence="2">CBS 506.95</strain>
    </source>
</reference>
<comment type="caution">
    <text evidence="2">The sequence shown here is derived from an EMBL/GenBank/DDBJ whole genome shotgun (WGS) entry which is preliminary data.</text>
</comment>
<protein>
    <recommendedName>
        <fullName evidence="4">WHIM1 domain-containing protein</fullName>
    </recommendedName>
</protein>
<feature type="compositionally biased region" description="Polar residues" evidence="1">
    <location>
        <begin position="429"/>
        <end position="438"/>
    </location>
</feature>
<dbReference type="EMBL" id="MU157824">
    <property type="protein sequence ID" value="KAF9535654.1"/>
    <property type="molecule type" value="Genomic_DNA"/>
</dbReference>
<dbReference type="AlphaFoldDB" id="A0A9P6JWW1"/>
<evidence type="ECO:0008006" key="4">
    <source>
        <dbReference type="Google" id="ProtNLM"/>
    </source>
</evidence>
<dbReference type="Proteomes" id="UP000807306">
    <property type="component" value="Unassembled WGS sequence"/>
</dbReference>
<feature type="region of interest" description="Disordered" evidence="1">
    <location>
        <begin position="484"/>
        <end position="536"/>
    </location>
</feature>
<keyword evidence="3" id="KW-1185">Reference proteome</keyword>
<feature type="compositionally biased region" description="Basic and acidic residues" evidence="1">
    <location>
        <begin position="418"/>
        <end position="428"/>
    </location>
</feature>